<feature type="non-terminal residue" evidence="1">
    <location>
        <position position="194"/>
    </location>
</feature>
<protein>
    <submittedName>
        <fullName evidence="1">Uncharacterized protein</fullName>
    </submittedName>
</protein>
<proteinExistence type="predicted"/>
<dbReference type="Proteomes" id="UP001634394">
    <property type="component" value="Unassembled WGS sequence"/>
</dbReference>
<keyword evidence="2" id="KW-1185">Reference proteome</keyword>
<name>A0ABD3T4R3_SINWO</name>
<reference evidence="1 2" key="1">
    <citation type="submission" date="2024-11" db="EMBL/GenBank/DDBJ databases">
        <title>Chromosome-level genome assembly of the freshwater bivalve Anodonta woodiana.</title>
        <authorList>
            <person name="Chen X."/>
        </authorList>
    </citation>
    <scope>NUCLEOTIDE SEQUENCE [LARGE SCALE GENOMIC DNA]</scope>
    <source>
        <strain evidence="1">MN2024</strain>
        <tissue evidence="1">Gills</tissue>
    </source>
</reference>
<accession>A0ABD3T4R3</accession>
<organism evidence="1 2">
    <name type="scientific">Sinanodonta woodiana</name>
    <name type="common">Chinese pond mussel</name>
    <name type="synonym">Anodonta woodiana</name>
    <dbReference type="NCBI Taxonomy" id="1069815"/>
    <lineage>
        <taxon>Eukaryota</taxon>
        <taxon>Metazoa</taxon>
        <taxon>Spiralia</taxon>
        <taxon>Lophotrochozoa</taxon>
        <taxon>Mollusca</taxon>
        <taxon>Bivalvia</taxon>
        <taxon>Autobranchia</taxon>
        <taxon>Heteroconchia</taxon>
        <taxon>Palaeoheterodonta</taxon>
        <taxon>Unionida</taxon>
        <taxon>Unionoidea</taxon>
        <taxon>Unionidae</taxon>
        <taxon>Unioninae</taxon>
        <taxon>Sinanodonta</taxon>
    </lineage>
</organism>
<evidence type="ECO:0000313" key="1">
    <source>
        <dbReference type="EMBL" id="KAL3831894.1"/>
    </source>
</evidence>
<dbReference type="InterPro" id="IPR053202">
    <property type="entry name" value="EGF_Rcpt_Signaling_Reg"/>
</dbReference>
<comment type="caution">
    <text evidence="1">The sequence shown here is derived from an EMBL/GenBank/DDBJ whole genome shotgun (WGS) entry which is preliminary data.</text>
</comment>
<dbReference type="PANTHER" id="PTHR34009:SF2">
    <property type="entry name" value="PROTEIN STAR"/>
    <property type="match status" value="1"/>
</dbReference>
<dbReference type="EMBL" id="JBJQND010000019">
    <property type="protein sequence ID" value="KAL3831894.1"/>
    <property type="molecule type" value="Genomic_DNA"/>
</dbReference>
<sequence>MYILRSSSVCVFMYLFYVQNGQLANVVLSVDSSINNQSPYPGERNRAVPQLSFAPVAISSMRNNTFDYRAVMKELNDARVPMDDPRLIQIIRDYYIDPPSLEPYNLEKPDRLEFSKGQAPFVDSRLNYSEGGFFVEAGALNGEKGSNTLFFEKVRKWNGLLVEADPESYALLRSKHRKAFSINACLSIKNYSSV</sequence>
<dbReference type="PANTHER" id="PTHR34009">
    <property type="entry name" value="PROTEIN STAR"/>
    <property type="match status" value="1"/>
</dbReference>
<gene>
    <name evidence="1" type="ORF">ACJMK2_023588</name>
</gene>
<dbReference type="AlphaFoldDB" id="A0ABD3T4R3"/>
<evidence type="ECO:0000313" key="2">
    <source>
        <dbReference type="Proteomes" id="UP001634394"/>
    </source>
</evidence>